<evidence type="ECO:0000256" key="8">
    <source>
        <dbReference type="ARBA" id="ARBA00022777"/>
    </source>
</evidence>
<evidence type="ECO:0000256" key="4">
    <source>
        <dbReference type="ARBA" id="ARBA00022597"/>
    </source>
</evidence>
<evidence type="ECO:0000259" key="18">
    <source>
        <dbReference type="PROSITE" id="PS51093"/>
    </source>
</evidence>
<dbReference type="PROSITE" id="PS00371">
    <property type="entry name" value="PTS_EIIA_TYPE_1_HIS"/>
    <property type="match status" value="1"/>
</dbReference>
<evidence type="ECO:0000256" key="1">
    <source>
        <dbReference type="ARBA" id="ARBA00004651"/>
    </source>
</evidence>
<proteinExistence type="predicted"/>
<feature type="active site" description="Phosphocysteine intermediate; for EIIB activity" evidence="16">
    <location>
        <position position="26"/>
    </location>
</feature>
<dbReference type="GO" id="GO:0016301">
    <property type="term" value="F:kinase activity"/>
    <property type="evidence" value="ECO:0007669"/>
    <property type="project" value="UniProtKB-KW"/>
</dbReference>
<feature type="transmembrane region" description="Helical" evidence="17">
    <location>
        <begin position="101"/>
        <end position="122"/>
    </location>
</feature>
<dbReference type="EMBL" id="CP116507">
    <property type="protein sequence ID" value="WCG21876.1"/>
    <property type="molecule type" value="Genomic_DNA"/>
</dbReference>
<dbReference type="Gene3D" id="3.30.1360.60">
    <property type="entry name" value="Glucose permease domain IIB"/>
    <property type="match status" value="1"/>
</dbReference>
<evidence type="ECO:0000259" key="19">
    <source>
        <dbReference type="PROSITE" id="PS51098"/>
    </source>
</evidence>
<dbReference type="PROSITE" id="PS01035">
    <property type="entry name" value="PTS_EIIB_TYPE_1_CYS"/>
    <property type="match status" value="1"/>
</dbReference>
<evidence type="ECO:0000256" key="5">
    <source>
        <dbReference type="ARBA" id="ARBA00022679"/>
    </source>
</evidence>
<evidence type="ECO:0000256" key="10">
    <source>
        <dbReference type="ARBA" id="ARBA00023136"/>
    </source>
</evidence>
<feature type="transmembrane region" description="Helical" evidence="17">
    <location>
        <begin position="142"/>
        <end position="162"/>
    </location>
</feature>
<keyword evidence="2" id="KW-0813">Transport</keyword>
<dbReference type="InterPro" id="IPR001996">
    <property type="entry name" value="PTS_IIB_1"/>
</dbReference>
<dbReference type="GO" id="GO:0009401">
    <property type="term" value="P:phosphoenolpyruvate-dependent sugar phosphotransferase system"/>
    <property type="evidence" value="ECO:0007669"/>
    <property type="project" value="UniProtKB-KW"/>
</dbReference>
<dbReference type="PROSITE" id="PS51103">
    <property type="entry name" value="PTS_EIIC_TYPE_1"/>
    <property type="match status" value="1"/>
</dbReference>
<feature type="domain" description="PTS EIIC type-1" evidence="20">
    <location>
        <begin position="103"/>
        <end position="462"/>
    </location>
</feature>
<dbReference type="InterPro" id="IPR011297">
    <property type="entry name" value="PTS_IIABC_b_glu"/>
</dbReference>
<accession>A0AAF0BHF2</accession>
<evidence type="ECO:0000256" key="6">
    <source>
        <dbReference type="ARBA" id="ARBA00022683"/>
    </source>
</evidence>
<dbReference type="Pfam" id="PF00367">
    <property type="entry name" value="PTS_EIIB"/>
    <property type="match status" value="1"/>
</dbReference>
<dbReference type="Pfam" id="PF00358">
    <property type="entry name" value="PTS_EIIA_1"/>
    <property type="match status" value="1"/>
</dbReference>
<comment type="catalytic activity">
    <reaction evidence="13">
        <text>N(pros)-phospho-L-histidyl-[protein](out) + sucrose = sucrose 6(G)-phosphate(in) + L-histidyl-[protein]</text>
        <dbReference type="Rhea" id="RHEA:49236"/>
        <dbReference type="Rhea" id="RHEA-COMP:9745"/>
        <dbReference type="Rhea" id="RHEA-COMP:9746"/>
        <dbReference type="ChEBI" id="CHEBI:17992"/>
        <dbReference type="ChEBI" id="CHEBI:29979"/>
        <dbReference type="ChEBI" id="CHEBI:64837"/>
        <dbReference type="ChEBI" id="CHEBI:91002"/>
        <dbReference type="EC" id="2.7.1.211"/>
    </reaction>
</comment>
<dbReference type="InterPro" id="IPR003352">
    <property type="entry name" value="PTS_EIIC"/>
</dbReference>
<reference evidence="21" key="1">
    <citation type="submission" date="2023-01" db="EMBL/GenBank/DDBJ databases">
        <title>Oxazolidinone resistance genes in florfenicol resistant enterococci from beef cattle and veal calves at slaughter.</title>
        <authorList>
            <person name="Biggel M."/>
        </authorList>
    </citation>
    <scope>NUCLEOTIDE SEQUENCE</scope>
    <source>
        <strain evidence="21">K204-1</strain>
    </source>
</reference>
<dbReference type="InterPro" id="IPR018113">
    <property type="entry name" value="PTrfase_EIIB_Cys"/>
</dbReference>
<feature type="transmembrane region" description="Helical" evidence="17">
    <location>
        <begin position="240"/>
        <end position="262"/>
    </location>
</feature>
<dbReference type="EC" id="2.7.1.211" evidence="11"/>
<feature type="transmembrane region" description="Helical" evidence="17">
    <location>
        <begin position="356"/>
        <end position="374"/>
    </location>
</feature>
<evidence type="ECO:0000256" key="13">
    <source>
        <dbReference type="ARBA" id="ARBA00048931"/>
    </source>
</evidence>
<dbReference type="PANTHER" id="PTHR30175:SF1">
    <property type="entry name" value="PTS SYSTEM ARBUTIN-, CELLOBIOSE-, AND SALICIN-SPECIFIC EIIBC COMPONENT-RELATED"/>
    <property type="match status" value="1"/>
</dbReference>
<evidence type="ECO:0000256" key="15">
    <source>
        <dbReference type="ARBA" id="ARBA00081008"/>
    </source>
</evidence>
<organism evidence="21 22">
    <name type="scientific">Vagococcus lutrae</name>
    <dbReference type="NCBI Taxonomy" id="81947"/>
    <lineage>
        <taxon>Bacteria</taxon>
        <taxon>Bacillati</taxon>
        <taxon>Bacillota</taxon>
        <taxon>Bacilli</taxon>
        <taxon>Lactobacillales</taxon>
        <taxon>Enterococcaceae</taxon>
        <taxon>Vagococcus</taxon>
    </lineage>
</organism>
<dbReference type="InterPro" id="IPR050558">
    <property type="entry name" value="PTS_Sugar-Specific_Components"/>
</dbReference>
<keyword evidence="4" id="KW-0762">Sugar transport</keyword>
<dbReference type="SUPFAM" id="SSF55604">
    <property type="entry name" value="Glucose permease domain IIB"/>
    <property type="match status" value="1"/>
</dbReference>
<feature type="domain" description="PTS EIIA type-1" evidence="18">
    <location>
        <begin position="493"/>
        <end position="597"/>
    </location>
</feature>
<evidence type="ECO:0000256" key="11">
    <source>
        <dbReference type="ARBA" id="ARBA00044053"/>
    </source>
</evidence>
<dbReference type="InterPro" id="IPR001127">
    <property type="entry name" value="PTS_EIIA_1_perm"/>
</dbReference>
<evidence type="ECO:0000259" key="20">
    <source>
        <dbReference type="PROSITE" id="PS51103"/>
    </source>
</evidence>
<dbReference type="InterPro" id="IPR011055">
    <property type="entry name" value="Dup_hybrid_motif"/>
</dbReference>
<dbReference type="FunFam" id="3.30.1360.60:FF:000001">
    <property type="entry name" value="PTS system glucose-specific IIBC component PtsG"/>
    <property type="match status" value="1"/>
</dbReference>
<comment type="subcellular location">
    <subcellularLocation>
        <location evidence="1">Cell membrane</location>
        <topology evidence="1">Multi-pass membrane protein</topology>
    </subcellularLocation>
</comment>
<dbReference type="FunFam" id="2.70.70.10:FF:000001">
    <property type="entry name" value="PTS system glucose-specific IIA component"/>
    <property type="match status" value="1"/>
</dbReference>
<dbReference type="RefSeq" id="WP_272163020.1">
    <property type="nucleotide sequence ID" value="NZ_CP116507.1"/>
</dbReference>
<evidence type="ECO:0000256" key="16">
    <source>
        <dbReference type="PROSITE-ProRule" id="PRU00421"/>
    </source>
</evidence>
<dbReference type="AlphaFoldDB" id="A0AAF0BHF2"/>
<keyword evidence="7 17" id="KW-0812">Transmembrane</keyword>
<dbReference type="NCBIfam" id="TIGR01995">
    <property type="entry name" value="PTS-II-ABC-beta"/>
    <property type="match status" value="1"/>
</dbReference>
<dbReference type="PROSITE" id="PS51098">
    <property type="entry name" value="PTS_EIIB_TYPE_1"/>
    <property type="match status" value="1"/>
</dbReference>
<name>A0AAF0BHF2_9ENTE</name>
<keyword evidence="6" id="KW-0598">Phosphotransferase system</keyword>
<dbReference type="InterPro" id="IPR013013">
    <property type="entry name" value="PTS_EIIC_1"/>
</dbReference>
<evidence type="ECO:0000256" key="9">
    <source>
        <dbReference type="ARBA" id="ARBA00022989"/>
    </source>
</evidence>
<keyword evidence="10 17" id="KW-0472">Membrane</keyword>
<feature type="transmembrane region" description="Helical" evidence="17">
    <location>
        <begin position="211"/>
        <end position="228"/>
    </location>
</feature>
<evidence type="ECO:0000313" key="22">
    <source>
        <dbReference type="Proteomes" id="UP001179600"/>
    </source>
</evidence>
<feature type="transmembrane region" description="Helical" evidence="17">
    <location>
        <begin position="282"/>
        <end position="308"/>
    </location>
</feature>
<evidence type="ECO:0000256" key="7">
    <source>
        <dbReference type="ARBA" id="ARBA00022692"/>
    </source>
</evidence>
<evidence type="ECO:0000256" key="2">
    <source>
        <dbReference type="ARBA" id="ARBA00022448"/>
    </source>
</evidence>
<feature type="transmembrane region" description="Helical" evidence="17">
    <location>
        <begin position="320"/>
        <end position="344"/>
    </location>
</feature>
<evidence type="ECO:0000256" key="17">
    <source>
        <dbReference type="SAM" id="Phobius"/>
    </source>
</evidence>
<sequence>MNHQELAQTIIEKMGGKSNISQCWHCITRLRFNVKDDNKIKLDEIKALDGVIGAQFQSGQFQVIIGNEVANVYEEIHHIIGDGLDNDSQSSGKKGNILDRIFDVISGIFNPILAAITGSGLLKGLMTILVATNLLSDQSSTYAVLDAISNAAFHFLPFLIAFSAANKFRANQSLAVALAGILMYPTFLENAASGEIASLKFIGLTIPMNNYASSVIPIILGVWLLSYVEKYMKKWVPSSLSIIFVPMLSLLITAPILLAFIAPLGTTIGSYLERFFTTLFDVAGPLAGALMGGLMPLIVITGMHYAFFPGTFASFEKFGYDIMLLPMNLVANLAQAGATLGVFIKTKDSKMKQLAFSSFIPAVFGITEPAIYGVTMKLKKPFYSSMMGGAVGGAIFGAFTVKAMSFTVPGVLAIPTYLDSQSNNLLFALMGVGASFAIGLVMTLVLKFDTGASEPNEKEKETKTVVEIQDKEGPISIVSPLKGEVVSLEESPDETFASGIVGKGIGIYPTEGLVKAPFNGTVTMTTPTNHAIGILSDEGVELLIHVGLDTVDLKGKGFERLVEEGAAIKQGDSLLTFDIAFLKAQNINLFSPVVVTNTPNFLDVVPTTTNKTAINAINQEILVAIK</sequence>
<feature type="domain" description="PTS EIIB type-1" evidence="19">
    <location>
        <begin position="4"/>
        <end position="86"/>
    </location>
</feature>
<evidence type="ECO:0000256" key="14">
    <source>
        <dbReference type="ARBA" id="ARBA00074554"/>
    </source>
</evidence>
<dbReference type="Gene3D" id="2.70.70.10">
    <property type="entry name" value="Glucose Permease (Domain IIA)"/>
    <property type="match status" value="1"/>
</dbReference>
<evidence type="ECO:0000256" key="12">
    <source>
        <dbReference type="ARBA" id="ARBA00045139"/>
    </source>
</evidence>
<dbReference type="CDD" id="cd00212">
    <property type="entry name" value="PTS_IIB_glc"/>
    <property type="match status" value="1"/>
</dbReference>
<protein>
    <recommendedName>
        <fullName evidence="14">PTS system sucrose-specific EIIBCA component</fullName>
        <ecNumber evidence="11">2.7.1.211</ecNumber>
    </recommendedName>
    <alternativeName>
        <fullName evidence="15">EIIBCA-Scr</fullName>
    </alternativeName>
</protein>
<dbReference type="PANTHER" id="PTHR30175">
    <property type="entry name" value="PHOSPHOTRANSFERASE SYSTEM TRANSPORT PROTEIN"/>
    <property type="match status" value="1"/>
</dbReference>
<dbReference type="Proteomes" id="UP001179600">
    <property type="component" value="Chromosome"/>
</dbReference>
<feature type="transmembrane region" description="Helical" evidence="17">
    <location>
        <begin position="386"/>
        <end position="405"/>
    </location>
</feature>
<dbReference type="GO" id="GO:0008982">
    <property type="term" value="F:protein-N(PI)-phosphohistidine-sugar phosphotransferase activity"/>
    <property type="evidence" value="ECO:0007669"/>
    <property type="project" value="InterPro"/>
</dbReference>
<dbReference type="Pfam" id="PF02378">
    <property type="entry name" value="PTS_EIIC"/>
    <property type="match status" value="1"/>
</dbReference>
<dbReference type="NCBIfam" id="TIGR00830">
    <property type="entry name" value="PTBA"/>
    <property type="match status" value="1"/>
</dbReference>
<dbReference type="GO" id="GO:0005886">
    <property type="term" value="C:plasma membrane"/>
    <property type="evidence" value="ECO:0007669"/>
    <property type="project" value="UniProtKB-SubCell"/>
</dbReference>
<keyword evidence="5 21" id="KW-0808">Transferase</keyword>
<gene>
    <name evidence="21" type="ORF">PML95_05565</name>
</gene>
<comment type="function">
    <text evidence="12">The phosphoenolpyruvate-dependent sugar phosphotransferase system (sugar PTS), a major carbohydrate active transport system, catalyzes the phosphorylation of incoming sugar substrates concomitantly with their translocation across the cell membrane. This system is involved in sucrose transport.</text>
</comment>
<dbReference type="GO" id="GO:0090589">
    <property type="term" value="F:protein-phosphocysteine-trehalose phosphotransferase system transporter activity"/>
    <property type="evidence" value="ECO:0007669"/>
    <property type="project" value="TreeGrafter"/>
</dbReference>
<dbReference type="PROSITE" id="PS51093">
    <property type="entry name" value="PTS_EIIA_TYPE_1"/>
    <property type="match status" value="1"/>
</dbReference>
<dbReference type="InterPro" id="IPR036878">
    <property type="entry name" value="Glu_permease_IIB"/>
</dbReference>
<keyword evidence="9 17" id="KW-1133">Transmembrane helix</keyword>
<feature type="transmembrane region" description="Helical" evidence="17">
    <location>
        <begin position="425"/>
        <end position="446"/>
    </location>
</feature>
<keyword evidence="8" id="KW-0418">Kinase</keyword>
<dbReference type="GO" id="GO:0015771">
    <property type="term" value="P:trehalose transport"/>
    <property type="evidence" value="ECO:0007669"/>
    <property type="project" value="TreeGrafter"/>
</dbReference>
<keyword evidence="3" id="KW-1003">Cell membrane</keyword>
<evidence type="ECO:0000313" key="21">
    <source>
        <dbReference type="EMBL" id="WCG21876.1"/>
    </source>
</evidence>
<dbReference type="SUPFAM" id="SSF51261">
    <property type="entry name" value="Duplicated hybrid motif"/>
    <property type="match status" value="1"/>
</dbReference>
<evidence type="ECO:0000256" key="3">
    <source>
        <dbReference type="ARBA" id="ARBA00022475"/>
    </source>
</evidence>